<evidence type="ECO:0000313" key="8">
    <source>
        <dbReference type="Proteomes" id="UP000305451"/>
    </source>
</evidence>
<feature type="domain" description="Poly-beta-hydroxybutyrate polymerase N-terminal" evidence="6">
    <location>
        <begin position="162"/>
        <end position="333"/>
    </location>
</feature>
<accession>A0A4S2HFF4</accession>
<dbReference type="EMBL" id="SRXV01000001">
    <property type="protein sequence ID" value="TGY94551.1"/>
    <property type="molecule type" value="Genomic_DNA"/>
</dbReference>
<dbReference type="InterPro" id="IPR029058">
    <property type="entry name" value="AB_hydrolase_fold"/>
</dbReference>
<dbReference type="NCBIfam" id="TIGR01838">
    <property type="entry name" value="PHA_synth_I"/>
    <property type="match status" value="1"/>
</dbReference>
<proteinExistence type="predicted"/>
<feature type="region of interest" description="Disordered" evidence="5">
    <location>
        <begin position="1"/>
        <end position="48"/>
    </location>
</feature>
<evidence type="ECO:0000256" key="4">
    <source>
        <dbReference type="ARBA" id="ARBA00023315"/>
    </source>
</evidence>
<evidence type="ECO:0000256" key="3">
    <source>
        <dbReference type="ARBA" id="ARBA00022679"/>
    </source>
</evidence>
<dbReference type="GO" id="GO:0016746">
    <property type="term" value="F:acyltransferase activity"/>
    <property type="evidence" value="ECO:0007669"/>
    <property type="project" value="UniProtKB-KW"/>
</dbReference>
<dbReference type="GO" id="GO:0005737">
    <property type="term" value="C:cytoplasm"/>
    <property type="evidence" value="ECO:0007669"/>
    <property type="project" value="UniProtKB-SubCell"/>
</dbReference>
<comment type="caution">
    <text evidence="7">The sequence shown here is derived from an EMBL/GenBank/DDBJ whole genome shotgun (WGS) entry which is preliminary data.</text>
</comment>
<comment type="subcellular location">
    <subcellularLocation>
        <location evidence="1">Cytoplasm</location>
    </subcellularLocation>
</comment>
<dbReference type="InterPro" id="IPR051321">
    <property type="entry name" value="PHA/PHB_synthase"/>
</dbReference>
<evidence type="ECO:0000256" key="5">
    <source>
        <dbReference type="SAM" id="MobiDB-lite"/>
    </source>
</evidence>
<gene>
    <name evidence="7" type="primary">phaC</name>
    <name evidence="7" type="ORF">E5162_04565</name>
</gene>
<keyword evidence="3" id="KW-0808">Transferase</keyword>
<evidence type="ECO:0000256" key="2">
    <source>
        <dbReference type="ARBA" id="ARBA00022490"/>
    </source>
</evidence>
<dbReference type="GO" id="GO:0042619">
    <property type="term" value="P:poly-hydroxybutyrate biosynthetic process"/>
    <property type="evidence" value="ECO:0007669"/>
    <property type="project" value="InterPro"/>
</dbReference>
<dbReference type="PANTHER" id="PTHR36837">
    <property type="entry name" value="POLY(3-HYDROXYALKANOATE) POLYMERASE SUBUNIT PHAC"/>
    <property type="match status" value="1"/>
</dbReference>
<dbReference type="Pfam" id="PF07167">
    <property type="entry name" value="PhaC_N"/>
    <property type="match status" value="1"/>
</dbReference>
<keyword evidence="8" id="KW-1185">Reference proteome</keyword>
<dbReference type="RefSeq" id="WP_135943748.1">
    <property type="nucleotide sequence ID" value="NZ_BMEI01000001.1"/>
</dbReference>
<keyword evidence="4" id="KW-0012">Acyltransferase</keyword>
<dbReference type="InterPro" id="IPR010963">
    <property type="entry name" value="PHA_synth_I"/>
</dbReference>
<dbReference type="AlphaFoldDB" id="A0A4S2HFF4"/>
<dbReference type="OrthoDB" id="7208816at2"/>
<dbReference type="InterPro" id="IPR010941">
    <property type="entry name" value="PhaC_N"/>
</dbReference>
<organism evidence="7 8">
    <name type="scientific">Marinicauda pacifica</name>
    <dbReference type="NCBI Taxonomy" id="1133559"/>
    <lineage>
        <taxon>Bacteria</taxon>
        <taxon>Pseudomonadati</taxon>
        <taxon>Pseudomonadota</taxon>
        <taxon>Alphaproteobacteria</taxon>
        <taxon>Maricaulales</taxon>
        <taxon>Maricaulaceae</taxon>
        <taxon>Marinicauda</taxon>
    </lineage>
</organism>
<evidence type="ECO:0000313" key="7">
    <source>
        <dbReference type="EMBL" id="TGY94551.1"/>
    </source>
</evidence>
<feature type="compositionally biased region" description="Basic and acidic residues" evidence="5">
    <location>
        <begin position="14"/>
        <end position="24"/>
    </location>
</feature>
<dbReference type="SUPFAM" id="SSF53474">
    <property type="entry name" value="alpha/beta-Hydrolases"/>
    <property type="match status" value="1"/>
</dbReference>
<protein>
    <submittedName>
        <fullName evidence="7">Class I poly(R)-hydroxyalkanoic acid synthase</fullName>
    </submittedName>
</protein>
<name>A0A4S2HFF4_9PROT</name>
<evidence type="ECO:0000256" key="1">
    <source>
        <dbReference type="ARBA" id="ARBA00004496"/>
    </source>
</evidence>
<dbReference type="Gene3D" id="3.40.50.1820">
    <property type="entry name" value="alpha/beta hydrolase"/>
    <property type="match status" value="1"/>
</dbReference>
<dbReference type="PANTHER" id="PTHR36837:SF5">
    <property type="entry name" value="POLY-3-HYDROXYBUTYRATE SYNTHASE"/>
    <property type="match status" value="1"/>
</dbReference>
<evidence type="ECO:0000259" key="6">
    <source>
        <dbReference type="Pfam" id="PF07167"/>
    </source>
</evidence>
<reference evidence="7 8" key="1">
    <citation type="journal article" date="2013" name="Int. J. Syst. Evol. Microbiol.">
        <title>Marinicauda pacifica gen. nov., sp. nov., a prosthecate alphaproteobacterium of the family Hyphomonadaceae isolated from deep seawater.</title>
        <authorList>
            <person name="Zhang X.Y."/>
            <person name="Li G.W."/>
            <person name="Wang C.S."/>
            <person name="Zhang Y.J."/>
            <person name="Xu X.W."/>
            <person name="Li H."/>
            <person name="Liu A."/>
            <person name="Liu C."/>
            <person name="Xie B.B."/>
            <person name="Qin Q.L."/>
            <person name="Xu Z."/>
            <person name="Chen X.L."/>
            <person name="Zhou B.C."/>
            <person name="Zhang Y.Z."/>
        </authorList>
    </citation>
    <scope>NUCLEOTIDE SEQUENCE [LARGE SCALE GENOMIC DNA]</scope>
    <source>
        <strain evidence="7 8">P-1 km-3</strain>
    </source>
</reference>
<sequence>MADSKSSGPPRPKPVSDSESKDSSAKPQAAATPSPEADPSLAEQSPKVRSFSDLTQLGALNEAEIKHLDALSRNLMDTAMKSQTLLAEMMASPDRPGPGLSLETLSKSPDMSRVFEQVVADQDLIMKAQSDLHQGYLDLWSGTVSKLMKAPAEPVIEPAPGDKRWRGEEWSSHPVFDAIKQSYLLNQRFMMSLVEGVRGVEDRAKRRAAFLTQQFMDAMAPTNFALTNPQVLKETYETQGENLSRGLMNLARDLERGKGRLALSQTDMEGFKIGENLATTPGKVIFRNELFELIQYTPRTQNVRRRPILIAPPWINKFYILDMRAQNSMIAWLLDQGFSLFLMSWVNPGPELAEAGMEDYMKSGLFKALDVTLEVTGEAQADVVGYCIGGTMLGAALAYLAKDEDDQRIASATFFAAQLDFEDPGELMVFMEDGWVGEIERIMESQGGVLDGQIMADTFNALRANDLIWSFVVNNYLLGKQPQAFDLLYWNADQTRMPKRLHLSYLNAFYRHNLLSQCKMTLDSRQLDLSEVTVPVFMQASIRDHIAPAASVYRGAKLFGGPTEFMLAGSGHIAGVINHPDANKYQYWSRTDLPGDFEAWKSGATETEGSWWPHWRDWLYRLSDETVAARDPGSEAYPPVCDAPGEYVKVRG</sequence>
<dbReference type="Proteomes" id="UP000305451">
    <property type="component" value="Unassembled WGS sequence"/>
</dbReference>
<keyword evidence="2" id="KW-0963">Cytoplasm</keyword>